<evidence type="ECO:0000313" key="6">
    <source>
        <dbReference type="Proteomes" id="UP000799324"/>
    </source>
</evidence>
<evidence type="ECO:0000256" key="1">
    <source>
        <dbReference type="ARBA" id="ARBA00022603"/>
    </source>
</evidence>
<keyword evidence="2 5" id="KW-0808">Transferase</keyword>
<dbReference type="Pfam" id="PF00891">
    <property type="entry name" value="Methyltransf_2"/>
    <property type="match status" value="1"/>
</dbReference>
<dbReference type="PANTHER" id="PTHR43712">
    <property type="entry name" value="PUTATIVE (AFU_ORTHOLOGUE AFUA_4G14580)-RELATED"/>
    <property type="match status" value="1"/>
</dbReference>
<keyword evidence="3" id="KW-0949">S-adenosyl-L-methionine</keyword>
<gene>
    <name evidence="5" type="ORF">K491DRAFT_675274</name>
</gene>
<keyword evidence="6" id="KW-1185">Reference proteome</keyword>
<protein>
    <submittedName>
        <fullName evidence="5">Putative O-methyltransferase</fullName>
    </submittedName>
</protein>
<dbReference type="Proteomes" id="UP000799324">
    <property type="component" value="Unassembled WGS sequence"/>
</dbReference>
<dbReference type="CDD" id="cd02440">
    <property type="entry name" value="AdoMet_MTases"/>
    <property type="match status" value="1"/>
</dbReference>
<organism evidence="5 6">
    <name type="scientific">Lophiostoma macrostomum CBS 122681</name>
    <dbReference type="NCBI Taxonomy" id="1314788"/>
    <lineage>
        <taxon>Eukaryota</taxon>
        <taxon>Fungi</taxon>
        <taxon>Dikarya</taxon>
        <taxon>Ascomycota</taxon>
        <taxon>Pezizomycotina</taxon>
        <taxon>Dothideomycetes</taxon>
        <taxon>Pleosporomycetidae</taxon>
        <taxon>Pleosporales</taxon>
        <taxon>Lophiostomataceae</taxon>
        <taxon>Lophiostoma</taxon>
    </lineage>
</organism>
<dbReference type="AlphaFoldDB" id="A0A6A6TKM6"/>
<dbReference type="InterPro" id="IPR029063">
    <property type="entry name" value="SAM-dependent_MTases_sf"/>
</dbReference>
<sequence length="418" mass="45747">MSTSRIAELSAIIASQTEVLDEYLQNQGLPAPSFSVDAPSDAFGQSDAIIAKAKTDVVEASIKLRQLLEGPVKLLLPECNFAPLAAIHRFKIASHVPLSGTTSFADLARKCNLLENDLCRIIRYAAIHHHVFCEPEKGFVAHSAASKMLAESEMVRNLMGLQYGECWPAHARAVDAMSQRSEEPNISGYALANGTSLNTFEFFAQNPERARGFAAAMSGTSPASLDALATYFDWQSLPEGGTVVDVGGANGHVSCHLARAFPHLRFVVQDMPEVAAGAQEKIPEELCGRVSVVGHDMFTEQTVKEADVYLLRYVLHDWPDKYCIKVLKSLVPALKKGARVVIQDHLLPEPGTLPLLQEMQLRSMDAIMLSLFNSRERGADDWKSLFQQANADYGFFSATRIKEGASGIIQVEWAGDEQ</sequence>
<dbReference type="SUPFAM" id="SSF53335">
    <property type="entry name" value="S-adenosyl-L-methionine-dependent methyltransferases"/>
    <property type="match status" value="1"/>
</dbReference>
<dbReference type="PANTHER" id="PTHR43712:SF12">
    <property type="entry name" value="STERIGMATOCYSTIN 8-O-METHYLTRANSFERASE"/>
    <property type="match status" value="1"/>
</dbReference>
<evidence type="ECO:0000256" key="3">
    <source>
        <dbReference type="ARBA" id="ARBA00022691"/>
    </source>
</evidence>
<feature type="domain" description="O-methyltransferase C-terminal" evidence="4">
    <location>
        <begin position="187"/>
        <end position="389"/>
    </location>
</feature>
<dbReference type="InterPro" id="IPR016461">
    <property type="entry name" value="COMT-like"/>
</dbReference>
<accession>A0A6A6TKM6</accession>
<dbReference type="Gene3D" id="3.40.50.150">
    <property type="entry name" value="Vaccinia Virus protein VP39"/>
    <property type="match status" value="1"/>
</dbReference>
<dbReference type="OrthoDB" id="1606438at2759"/>
<evidence type="ECO:0000256" key="2">
    <source>
        <dbReference type="ARBA" id="ARBA00022679"/>
    </source>
</evidence>
<dbReference type="Gene3D" id="1.10.10.10">
    <property type="entry name" value="Winged helix-like DNA-binding domain superfamily/Winged helix DNA-binding domain"/>
    <property type="match status" value="1"/>
</dbReference>
<dbReference type="GO" id="GO:0008171">
    <property type="term" value="F:O-methyltransferase activity"/>
    <property type="evidence" value="ECO:0007669"/>
    <property type="project" value="InterPro"/>
</dbReference>
<dbReference type="EMBL" id="MU004304">
    <property type="protein sequence ID" value="KAF2659757.1"/>
    <property type="molecule type" value="Genomic_DNA"/>
</dbReference>
<keyword evidence="1 5" id="KW-0489">Methyltransferase</keyword>
<dbReference type="PROSITE" id="PS51683">
    <property type="entry name" value="SAM_OMT_II"/>
    <property type="match status" value="1"/>
</dbReference>
<name>A0A6A6TKM6_9PLEO</name>
<dbReference type="InterPro" id="IPR036390">
    <property type="entry name" value="WH_DNA-bd_sf"/>
</dbReference>
<proteinExistence type="predicted"/>
<dbReference type="GO" id="GO:0032259">
    <property type="term" value="P:methylation"/>
    <property type="evidence" value="ECO:0007669"/>
    <property type="project" value="UniProtKB-KW"/>
</dbReference>
<dbReference type="InterPro" id="IPR001077">
    <property type="entry name" value="COMT_C"/>
</dbReference>
<reference evidence="5" key="1">
    <citation type="journal article" date="2020" name="Stud. Mycol.">
        <title>101 Dothideomycetes genomes: a test case for predicting lifestyles and emergence of pathogens.</title>
        <authorList>
            <person name="Haridas S."/>
            <person name="Albert R."/>
            <person name="Binder M."/>
            <person name="Bloem J."/>
            <person name="Labutti K."/>
            <person name="Salamov A."/>
            <person name="Andreopoulos B."/>
            <person name="Baker S."/>
            <person name="Barry K."/>
            <person name="Bills G."/>
            <person name="Bluhm B."/>
            <person name="Cannon C."/>
            <person name="Castanera R."/>
            <person name="Culley D."/>
            <person name="Daum C."/>
            <person name="Ezra D."/>
            <person name="Gonzalez J."/>
            <person name="Henrissat B."/>
            <person name="Kuo A."/>
            <person name="Liang C."/>
            <person name="Lipzen A."/>
            <person name="Lutzoni F."/>
            <person name="Magnuson J."/>
            <person name="Mondo S."/>
            <person name="Nolan M."/>
            <person name="Ohm R."/>
            <person name="Pangilinan J."/>
            <person name="Park H.-J."/>
            <person name="Ramirez L."/>
            <person name="Alfaro M."/>
            <person name="Sun H."/>
            <person name="Tritt A."/>
            <person name="Yoshinaga Y."/>
            <person name="Zwiers L.-H."/>
            <person name="Turgeon B."/>
            <person name="Goodwin S."/>
            <person name="Spatafora J."/>
            <person name="Crous P."/>
            <person name="Grigoriev I."/>
        </authorList>
    </citation>
    <scope>NUCLEOTIDE SEQUENCE</scope>
    <source>
        <strain evidence="5">CBS 122681</strain>
    </source>
</reference>
<evidence type="ECO:0000313" key="5">
    <source>
        <dbReference type="EMBL" id="KAF2659757.1"/>
    </source>
</evidence>
<dbReference type="SUPFAM" id="SSF46785">
    <property type="entry name" value="Winged helix' DNA-binding domain"/>
    <property type="match status" value="1"/>
</dbReference>
<evidence type="ECO:0000259" key="4">
    <source>
        <dbReference type="Pfam" id="PF00891"/>
    </source>
</evidence>
<dbReference type="InterPro" id="IPR036388">
    <property type="entry name" value="WH-like_DNA-bd_sf"/>
</dbReference>